<dbReference type="Gene3D" id="3.30.70.2690">
    <property type="entry name" value="LOR/SDH bifunctional enzyme, conserved domain"/>
    <property type="match status" value="1"/>
</dbReference>
<evidence type="ECO:0000256" key="2">
    <source>
        <dbReference type="SAM" id="Phobius"/>
    </source>
</evidence>
<dbReference type="AlphaFoldDB" id="X1CXD9"/>
<keyword evidence="2" id="KW-0472">Membrane</keyword>
<sequence length="80" mass="8798">MENKNAIELIEIKGHIIDSLILPQIFDEIVEAGGEFEVGINEIFVYLGSLVIFLSLAFLVSLNWKALGSVGRILSILIPT</sequence>
<evidence type="ECO:0000256" key="1">
    <source>
        <dbReference type="ARBA" id="ARBA00023027"/>
    </source>
</evidence>
<comment type="caution">
    <text evidence="4">The sequence shown here is derived from an EMBL/GenBank/DDBJ whole genome shotgun (WGS) entry which is preliminary data.</text>
</comment>
<keyword evidence="2" id="KW-1133">Transmembrane helix</keyword>
<organism evidence="4">
    <name type="scientific">marine sediment metagenome</name>
    <dbReference type="NCBI Taxonomy" id="412755"/>
    <lineage>
        <taxon>unclassified sequences</taxon>
        <taxon>metagenomes</taxon>
        <taxon>ecological metagenomes</taxon>
    </lineage>
</organism>
<keyword evidence="1" id="KW-0520">NAD</keyword>
<dbReference type="Pfam" id="PF04455">
    <property type="entry name" value="Saccharop_dh_N"/>
    <property type="match status" value="1"/>
</dbReference>
<name>X1CXD9_9ZZZZ</name>
<protein>
    <recommendedName>
        <fullName evidence="3">LOR/SDH bifunctional enzyme conserved domain-containing protein</fullName>
    </recommendedName>
</protein>
<dbReference type="InterPro" id="IPR007545">
    <property type="entry name" value="LOR/SDH_bifunc_enz_cons_dom"/>
</dbReference>
<reference evidence="4" key="1">
    <citation type="journal article" date="2014" name="Front. Microbiol.">
        <title>High frequency of phylogenetically diverse reductive dehalogenase-homologous genes in deep subseafloor sedimentary metagenomes.</title>
        <authorList>
            <person name="Kawai M."/>
            <person name="Futagami T."/>
            <person name="Toyoda A."/>
            <person name="Takaki Y."/>
            <person name="Nishi S."/>
            <person name="Hori S."/>
            <person name="Arai W."/>
            <person name="Tsubouchi T."/>
            <person name="Morono Y."/>
            <person name="Uchiyama I."/>
            <person name="Ito T."/>
            <person name="Fujiyama A."/>
            <person name="Inagaki F."/>
            <person name="Takami H."/>
        </authorList>
    </citation>
    <scope>NUCLEOTIDE SEQUENCE</scope>
    <source>
        <strain evidence="4">Expedition CK06-06</strain>
    </source>
</reference>
<evidence type="ECO:0000259" key="3">
    <source>
        <dbReference type="Pfam" id="PF04455"/>
    </source>
</evidence>
<keyword evidence="2" id="KW-0812">Transmembrane</keyword>
<proteinExistence type="predicted"/>
<evidence type="ECO:0000313" key="4">
    <source>
        <dbReference type="EMBL" id="GAH12482.1"/>
    </source>
</evidence>
<feature type="non-terminal residue" evidence="4">
    <location>
        <position position="80"/>
    </location>
</feature>
<gene>
    <name evidence="4" type="ORF">S01H4_61630</name>
</gene>
<feature type="transmembrane region" description="Helical" evidence="2">
    <location>
        <begin position="43"/>
        <end position="64"/>
    </location>
</feature>
<accession>X1CXD9</accession>
<feature type="domain" description="LOR/SDH bifunctional enzyme conserved" evidence="3">
    <location>
        <begin position="9"/>
        <end position="38"/>
    </location>
</feature>
<dbReference type="InterPro" id="IPR043009">
    <property type="entry name" value="LOR/SDH_bifunc_enz_cons_dom_sf"/>
</dbReference>
<dbReference type="EMBL" id="BART01036588">
    <property type="protein sequence ID" value="GAH12482.1"/>
    <property type="molecule type" value="Genomic_DNA"/>
</dbReference>